<accession>A0A6J7X9E0</accession>
<name>A0A6J7X9E0_9CAUD</name>
<sequence length="70" mass="8031">METYFAQIDSNNIVIDVRVVSAEYMAENPELYPGTWVQTYIDNPDKTYAAIGYTYDYATDNFYAPTVEPT</sequence>
<dbReference type="EMBL" id="LR798361">
    <property type="protein sequence ID" value="CAB5226566.1"/>
    <property type="molecule type" value="Genomic_DNA"/>
</dbReference>
<dbReference type="EMBL" id="LR797347">
    <property type="protein sequence ID" value="CAB4204607.1"/>
    <property type="molecule type" value="Genomic_DNA"/>
</dbReference>
<evidence type="ECO:0000313" key="1">
    <source>
        <dbReference type="EMBL" id="CAB4149894.1"/>
    </source>
</evidence>
<protein>
    <submittedName>
        <fullName evidence="4">Uncharacterized protein</fullName>
    </submittedName>
</protein>
<organism evidence="4">
    <name type="scientific">uncultured Caudovirales phage</name>
    <dbReference type="NCBI Taxonomy" id="2100421"/>
    <lineage>
        <taxon>Viruses</taxon>
        <taxon>Duplodnaviria</taxon>
        <taxon>Heunggongvirae</taxon>
        <taxon>Uroviricota</taxon>
        <taxon>Caudoviricetes</taxon>
        <taxon>Peduoviridae</taxon>
        <taxon>Maltschvirus</taxon>
        <taxon>Maltschvirus maltsch</taxon>
    </lineage>
</organism>
<dbReference type="EMBL" id="LR796535">
    <property type="protein sequence ID" value="CAB4149894.1"/>
    <property type="molecule type" value="Genomic_DNA"/>
</dbReference>
<dbReference type="EMBL" id="LR797005">
    <property type="protein sequence ID" value="CAB4181066.1"/>
    <property type="molecule type" value="Genomic_DNA"/>
</dbReference>
<evidence type="ECO:0000313" key="4">
    <source>
        <dbReference type="EMBL" id="CAB5226566.1"/>
    </source>
</evidence>
<evidence type="ECO:0000313" key="3">
    <source>
        <dbReference type="EMBL" id="CAB4204607.1"/>
    </source>
</evidence>
<evidence type="ECO:0000313" key="2">
    <source>
        <dbReference type="EMBL" id="CAB4181066.1"/>
    </source>
</evidence>
<gene>
    <name evidence="2" type="ORF">UFOVP1060_14</name>
    <name evidence="3" type="ORF">UFOVP1400_19</name>
    <name evidence="4" type="ORF">UFOVP1510_3</name>
    <name evidence="1" type="ORF">UFOVP561_4</name>
</gene>
<reference evidence="4" key="1">
    <citation type="submission" date="2020-05" db="EMBL/GenBank/DDBJ databases">
        <authorList>
            <person name="Chiriac C."/>
            <person name="Salcher M."/>
            <person name="Ghai R."/>
            <person name="Kavagutti S V."/>
        </authorList>
    </citation>
    <scope>NUCLEOTIDE SEQUENCE</scope>
</reference>
<proteinExistence type="predicted"/>